<dbReference type="EMBL" id="JACBAF010002157">
    <property type="protein sequence ID" value="KAF7165851.1"/>
    <property type="molecule type" value="Genomic_DNA"/>
</dbReference>
<dbReference type="EMBL" id="JACBAD010001637">
    <property type="protein sequence ID" value="KAF7137076.1"/>
    <property type="molecule type" value="Genomic_DNA"/>
</dbReference>
<feature type="compositionally biased region" description="Basic and acidic residues" evidence="1">
    <location>
        <begin position="43"/>
        <end position="55"/>
    </location>
</feature>
<keyword evidence="4" id="KW-1185">Reference proteome</keyword>
<evidence type="ECO:0000313" key="4">
    <source>
        <dbReference type="Proteomes" id="UP000630445"/>
    </source>
</evidence>
<feature type="region of interest" description="Disordered" evidence="1">
    <location>
        <begin position="1"/>
        <end position="55"/>
    </location>
</feature>
<dbReference type="Proteomes" id="UP000662466">
    <property type="component" value="Unassembled WGS sequence"/>
</dbReference>
<dbReference type="Proteomes" id="UP000630445">
    <property type="component" value="Unassembled WGS sequence"/>
</dbReference>
<organism evidence="2 4">
    <name type="scientific">Aspergillus hiratsukae</name>
    <dbReference type="NCBI Taxonomy" id="1194566"/>
    <lineage>
        <taxon>Eukaryota</taxon>
        <taxon>Fungi</taxon>
        <taxon>Dikarya</taxon>
        <taxon>Ascomycota</taxon>
        <taxon>Pezizomycotina</taxon>
        <taxon>Eurotiomycetes</taxon>
        <taxon>Eurotiomycetidae</taxon>
        <taxon>Eurotiales</taxon>
        <taxon>Aspergillaceae</taxon>
        <taxon>Aspergillus</taxon>
        <taxon>Aspergillus subgen. Fumigati</taxon>
    </lineage>
</organism>
<evidence type="ECO:0000313" key="2">
    <source>
        <dbReference type="EMBL" id="KAF7137076.1"/>
    </source>
</evidence>
<gene>
    <name evidence="2" type="ORF">CNMCM5793_006964</name>
    <name evidence="3" type="ORF">CNMCM6106_001896</name>
</gene>
<feature type="compositionally biased region" description="Basic and acidic residues" evidence="1">
    <location>
        <begin position="1"/>
        <end position="18"/>
    </location>
</feature>
<name>A0A8H6PIC0_9EURO</name>
<evidence type="ECO:0000313" key="3">
    <source>
        <dbReference type="EMBL" id="KAF7165851.1"/>
    </source>
</evidence>
<accession>A0A8H6PIC0</accession>
<comment type="caution">
    <text evidence="2">The sequence shown here is derived from an EMBL/GenBank/DDBJ whole genome shotgun (WGS) entry which is preliminary data.</text>
</comment>
<proteinExistence type="predicted"/>
<dbReference type="AlphaFoldDB" id="A0A8H6PIC0"/>
<reference evidence="2" key="1">
    <citation type="submission" date="2020-06" db="EMBL/GenBank/DDBJ databases">
        <title>Draft genome sequences of strains closely related to Aspergillus parafelis and Aspergillus hiratsukae.</title>
        <authorList>
            <person name="Dos Santos R.A.C."/>
            <person name="Rivero-Menendez O."/>
            <person name="Steenwyk J.L."/>
            <person name="Mead M.E."/>
            <person name="Goldman G.H."/>
            <person name="Alastruey-Izquierdo A."/>
            <person name="Rokas A."/>
        </authorList>
    </citation>
    <scope>NUCLEOTIDE SEQUENCE</scope>
    <source>
        <strain evidence="2">CNM-CM5793</strain>
        <strain evidence="3">CNM-CM6106</strain>
    </source>
</reference>
<evidence type="ECO:0000256" key="1">
    <source>
        <dbReference type="SAM" id="MobiDB-lite"/>
    </source>
</evidence>
<sequence length="131" mass="14212">MNDSRCSRTQEASHEVIGRHGGSRGGVVQIDDEDVHDVVSGGDAERDEEHEGERDVQRWVMFDQCALANTTTTATTTPGKLKRVASVAYRHRNPDLQPCPLDGKLAVVLFLVFGDGVPGFAPQAEVVPVDD</sequence>
<protein>
    <submittedName>
        <fullName evidence="2">Uncharacterized protein</fullName>
    </submittedName>
</protein>